<dbReference type="InterPro" id="IPR055170">
    <property type="entry name" value="GFO_IDH_MocA-like_dom"/>
</dbReference>
<comment type="similarity">
    <text evidence="1">Belongs to the Gfo/Idh/MocA family.</text>
</comment>
<feature type="region of interest" description="Disordered" evidence="4">
    <location>
        <begin position="1"/>
        <end position="22"/>
    </location>
</feature>
<dbReference type="InterPro" id="IPR000683">
    <property type="entry name" value="Gfo/Idh/MocA-like_OxRdtase_N"/>
</dbReference>
<sequence length="357" mass="38233">MSHSSDRRDADHPSDPTTAPGLRVGLVGYGGAGRGIHARLVKAAGFDVTAVVTRSPERREQVLADWPGARIFDDLDELLDARDAYDLVVLASPTQLHEEQAAVVLAEGVPLLLDKPVALTAAGAQRLVDLARTPAVPFTVFQNRRWDPEQLTLRAVLDSGEIGQVHRLERRWERFRPESLGRWKENDPEGGGLLLDLGTHLVDSAVQLFGPVESVYAELRALSTPTEDDVFLSLQHAGTGGVVSHLWGGSVVGAPGPRTRVLGSNGAYVVTTFENDASPFEVMDAGAPAGSEGWIARGSERTFVPRASGGHEDFYPAVARWLHEGAPVPVDPQDTVHTARVLDAARASAVTGARVPV</sequence>
<feature type="domain" description="GFO/IDH/MocA-like oxidoreductase" evidence="6">
    <location>
        <begin position="152"/>
        <end position="268"/>
    </location>
</feature>
<keyword evidence="3" id="KW-0520">NAD</keyword>
<protein>
    <submittedName>
        <fullName evidence="7">Predicted dehydrogenase</fullName>
    </submittedName>
</protein>
<evidence type="ECO:0000256" key="1">
    <source>
        <dbReference type="ARBA" id="ARBA00010928"/>
    </source>
</evidence>
<reference evidence="7 8" key="1">
    <citation type="submission" date="2016-09" db="EMBL/GenBank/DDBJ databases">
        <authorList>
            <person name="Capua I."/>
            <person name="De Benedictis P."/>
            <person name="Joannis T."/>
            <person name="Lombin L.H."/>
            <person name="Cattoli G."/>
        </authorList>
    </citation>
    <scope>NUCLEOTIDE SEQUENCE [LARGE SCALE GENOMIC DNA]</scope>
    <source>
        <strain evidence="7 8">ISLP-3</strain>
    </source>
</reference>
<dbReference type="GO" id="GO:0000166">
    <property type="term" value="F:nucleotide binding"/>
    <property type="evidence" value="ECO:0007669"/>
    <property type="project" value="InterPro"/>
</dbReference>
<dbReference type="AlphaFoldDB" id="A0A1G6R8Q1"/>
<feature type="domain" description="Gfo/Idh/MocA-like oxidoreductase N-terminal" evidence="5">
    <location>
        <begin position="22"/>
        <end position="140"/>
    </location>
</feature>
<dbReference type="Gene3D" id="3.30.360.10">
    <property type="entry name" value="Dihydrodipicolinate Reductase, domain 2"/>
    <property type="match status" value="1"/>
</dbReference>
<gene>
    <name evidence="7" type="ORF">SAMN05216410_2621</name>
</gene>
<name>A0A1G6R8Q1_9MICO</name>
<keyword evidence="2" id="KW-0560">Oxidoreductase</keyword>
<feature type="compositionally biased region" description="Basic and acidic residues" evidence="4">
    <location>
        <begin position="1"/>
        <end position="14"/>
    </location>
</feature>
<dbReference type="STRING" id="1814289.SAMN05216410_2621"/>
<proteinExistence type="inferred from homology"/>
<dbReference type="EMBL" id="FMYH01000005">
    <property type="protein sequence ID" value="SDD00664.1"/>
    <property type="molecule type" value="Genomic_DNA"/>
</dbReference>
<dbReference type="Pfam" id="PF22725">
    <property type="entry name" value="GFO_IDH_MocA_C3"/>
    <property type="match status" value="1"/>
</dbReference>
<dbReference type="Gene3D" id="3.40.50.720">
    <property type="entry name" value="NAD(P)-binding Rossmann-like Domain"/>
    <property type="match status" value="1"/>
</dbReference>
<evidence type="ECO:0000256" key="4">
    <source>
        <dbReference type="SAM" id="MobiDB-lite"/>
    </source>
</evidence>
<evidence type="ECO:0000256" key="3">
    <source>
        <dbReference type="ARBA" id="ARBA00023027"/>
    </source>
</evidence>
<dbReference type="Proteomes" id="UP000199039">
    <property type="component" value="Unassembled WGS sequence"/>
</dbReference>
<dbReference type="SUPFAM" id="SSF55347">
    <property type="entry name" value="Glyceraldehyde-3-phosphate dehydrogenase-like, C-terminal domain"/>
    <property type="match status" value="1"/>
</dbReference>
<dbReference type="InterPro" id="IPR051317">
    <property type="entry name" value="Gfo/Idh/MocA_oxidoreduct"/>
</dbReference>
<keyword evidence="8" id="KW-1185">Reference proteome</keyword>
<dbReference type="GO" id="GO:0016491">
    <property type="term" value="F:oxidoreductase activity"/>
    <property type="evidence" value="ECO:0007669"/>
    <property type="project" value="UniProtKB-KW"/>
</dbReference>
<evidence type="ECO:0000313" key="7">
    <source>
        <dbReference type="EMBL" id="SDD00664.1"/>
    </source>
</evidence>
<evidence type="ECO:0000313" key="8">
    <source>
        <dbReference type="Proteomes" id="UP000199039"/>
    </source>
</evidence>
<dbReference type="SUPFAM" id="SSF51735">
    <property type="entry name" value="NAD(P)-binding Rossmann-fold domains"/>
    <property type="match status" value="1"/>
</dbReference>
<dbReference type="PANTHER" id="PTHR43708">
    <property type="entry name" value="CONSERVED EXPRESSED OXIDOREDUCTASE (EUROFUNG)"/>
    <property type="match status" value="1"/>
</dbReference>
<organism evidence="7 8">
    <name type="scientific">Sanguibacter gelidistatuariae</name>
    <dbReference type="NCBI Taxonomy" id="1814289"/>
    <lineage>
        <taxon>Bacteria</taxon>
        <taxon>Bacillati</taxon>
        <taxon>Actinomycetota</taxon>
        <taxon>Actinomycetes</taxon>
        <taxon>Micrococcales</taxon>
        <taxon>Sanguibacteraceae</taxon>
        <taxon>Sanguibacter</taxon>
    </lineage>
</organism>
<evidence type="ECO:0000256" key="2">
    <source>
        <dbReference type="ARBA" id="ARBA00023002"/>
    </source>
</evidence>
<evidence type="ECO:0000259" key="6">
    <source>
        <dbReference type="Pfam" id="PF22725"/>
    </source>
</evidence>
<accession>A0A1G6R8Q1</accession>
<evidence type="ECO:0000259" key="5">
    <source>
        <dbReference type="Pfam" id="PF01408"/>
    </source>
</evidence>
<dbReference type="Pfam" id="PF01408">
    <property type="entry name" value="GFO_IDH_MocA"/>
    <property type="match status" value="1"/>
</dbReference>
<dbReference type="PANTHER" id="PTHR43708:SF5">
    <property type="entry name" value="CONSERVED EXPRESSED OXIDOREDUCTASE (EUROFUNG)-RELATED"/>
    <property type="match status" value="1"/>
</dbReference>
<dbReference type="InterPro" id="IPR036291">
    <property type="entry name" value="NAD(P)-bd_dom_sf"/>
</dbReference>